<proteinExistence type="predicted"/>
<dbReference type="SUPFAM" id="SSF51658">
    <property type="entry name" value="Xylose isomerase-like"/>
    <property type="match status" value="1"/>
</dbReference>
<name>A0A4R9III6_9LEPT</name>
<keyword evidence="4" id="KW-1185">Reference proteome</keyword>
<accession>A0A4R9III6</accession>
<organism evidence="1 3">
    <name type="scientific">Leptospira bourretii</name>
    <dbReference type="NCBI Taxonomy" id="2484962"/>
    <lineage>
        <taxon>Bacteria</taxon>
        <taxon>Pseudomonadati</taxon>
        <taxon>Spirochaetota</taxon>
        <taxon>Spirochaetia</taxon>
        <taxon>Leptospirales</taxon>
        <taxon>Leptospiraceae</taxon>
        <taxon>Leptospira</taxon>
    </lineage>
</organism>
<dbReference type="InterPro" id="IPR036237">
    <property type="entry name" value="Xyl_isomerase-like_sf"/>
</dbReference>
<evidence type="ECO:0000313" key="1">
    <source>
        <dbReference type="EMBL" id="TGK88331.1"/>
    </source>
</evidence>
<dbReference type="EMBL" id="RQFL01000031">
    <property type="protein sequence ID" value="TGK88980.1"/>
    <property type="molecule type" value="Genomic_DNA"/>
</dbReference>
<dbReference type="OrthoDB" id="9785907at2"/>
<gene>
    <name evidence="1" type="ORF">EHQ23_05715</name>
    <name evidence="2" type="ORF">EHQ26_18240</name>
</gene>
<dbReference type="NCBIfam" id="NF035939">
    <property type="entry name" value="TIM_EboE"/>
    <property type="match status" value="1"/>
</dbReference>
<keyword evidence="1" id="KW-0413">Isomerase</keyword>
<evidence type="ECO:0000313" key="4">
    <source>
        <dbReference type="Proteomes" id="UP000297918"/>
    </source>
</evidence>
<dbReference type="Proteomes" id="UP000297918">
    <property type="component" value="Unassembled WGS sequence"/>
</dbReference>
<dbReference type="EMBL" id="RQFM01000010">
    <property type="protein sequence ID" value="TGK88331.1"/>
    <property type="molecule type" value="Genomic_DNA"/>
</dbReference>
<evidence type="ECO:0000313" key="2">
    <source>
        <dbReference type="EMBL" id="TGK88980.1"/>
    </source>
</evidence>
<sequence length="402" mass="46172">MKTKYGYLTYCSNIHPGESWSDHFLHLKSHLPKIHQSVSPEAPMGLGLRLSNEASLELMDPEVMAEWKDWLNKEGIYVFLINGFPYGGFHETVVKENVYRPDWATKERFDYTLRLFSILSELLPDGMEGGVSTPPLSYFYFDSNEFLRKERILSATEQIVNVAIHLIQMKLDRGQILHLDIEPEPDGILGNVKLWVEWFLSDFLPMVVPRIKTMLGVDRKVAEQMARDHIRICLDACHAAVSFEDNKSILSLLAEHSIQVGRIQISSALKINFLKGTNSLLDLVSSFDEPTYLHQVLIQSEDKTLESFPDLPQAIQNGKKQSVEWRIHFHVPVFLESYGLLSSTQKEVLELLNLQKQTKFTNALEVETYTWGVLPKEVQMPVSESIIRELQWVQSVLEDKNK</sequence>
<comment type="caution">
    <text evidence="1">The sequence shown here is derived from an EMBL/GenBank/DDBJ whole genome shotgun (WGS) entry which is preliminary data.</text>
</comment>
<dbReference type="GO" id="GO:0016853">
    <property type="term" value="F:isomerase activity"/>
    <property type="evidence" value="ECO:0007669"/>
    <property type="project" value="UniProtKB-KW"/>
</dbReference>
<dbReference type="AlphaFoldDB" id="A0A4R9III6"/>
<evidence type="ECO:0000313" key="3">
    <source>
        <dbReference type="Proteomes" id="UP000297394"/>
    </source>
</evidence>
<dbReference type="RefSeq" id="WP_135747636.1">
    <property type="nucleotide sequence ID" value="NZ_RQFL01000031.1"/>
</dbReference>
<reference evidence="1 3" key="2">
    <citation type="journal article" date="2019" name="PLoS Negl. Trop. Dis.">
        <title>Revisiting the worldwide diversity of Leptospira species in the environment.</title>
        <authorList>
            <person name="Vincent A.T."/>
            <person name="Schiettekatte O."/>
            <person name="Bourhy P."/>
            <person name="Veyrier F.J."/>
            <person name="Picardeau M."/>
        </authorList>
    </citation>
    <scope>NUCLEOTIDE SEQUENCE [LARGE SCALE GENOMIC DNA]</scope>
    <source>
        <strain evidence="1 3">201800280</strain>
        <strain evidence="2">201800281</strain>
    </source>
</reference>
<reference evidence="2" key="1">
    <citation type="submission" date="2018-10" db="EMBL/GenBank/DDBJ databases">
        <authorList>
            <person name="Vincent A.T."/>
            <person name="Schiettekatte O."/>
            <person name="Bourhy P."/>
            <person name="Veyrier F.J."/>
            <person name="Picardeau M."/>
        </authorList>
    </citation>
    <scope>NUCLEOTIDE SEQUENCE</scope>
    <source>
        <strain evidence="2">201800281</strain>
    </source>
</reference>
<dbReference type="Proteomes" id="UP000297394">
    <property type="component" value="Unassembled WGS sequence"/>
</dbReference>
<protein>
    <submittedName>
        <fullName evidence="1">Xylose isomerase</fullName>
    </submittedName>
</protein>